<dbReference type="Proteomes" id="UP001337655">
    <property type="component" value="Unassembled WGS sequence"/>
</dbReference>
<keyword evidence="1" id="KW-0521">NADP</keyword>
<reference evidence="3 4" key="1">
    <citation type="submission" date="2023-08" db="EMBL/GenBank/DDBJ databases">
        <title>Black Yeasts Isolated from many extreme environments.</title>
        <authorList>
            <person name="Coleine C."/>
            <person name="Stajich J.E."/>
            <person name="Selbmann L."/>
        </authorList>
    </citation>
    <scope>NUCLEOTIDE SEQUENCE [LARGE SCALE GENOMIC DNA]</scope>
    <source>
        <strain evidence="3 4">CCFEE 5935</strain>
    </source>
</reference>
<dbReference type="PANTHER" id="PTHR42820:SF1">
    <property type="entry name" value="SHORT-CHAIN DEHYDROGENASE_REDUCTASE FAMILY PROTEIN"/>
    <property type="match status" value="1"/>
</dbReference>
<dbReference type="InterPro" id="IPR036291">
    <property type="entry name" value="NAD(P)-bd_dom_sf"/>
</dbReference>
<dbReference type="InterPro" id="IPR002347">
    <property type="entry name" value="SDR_fam"/>
</dbReference>
<sequence>MSESFQRPIRSLEGRVAIVSGAGAAGDGIGNGRACAILLAEAGCSVVCTDMKLELAQRTVEFIEKDGKGKGFAVKANATVADDCQAAVQTAVKEYGRLDILVNVVGIGGATGTATDVDMSDWTKSMEVNVSSMVLMAKYAIPAMEKNQGQWRGSIVNIASVAGLRGGNPHLFYPTSKGAIVGMVYTPMMYAPGMTDEAREARKGRSMLKTEGTGWDVAAAVRFLAGDEARWMTAVILPVDAGATAEVGSMLPKEAMTNPGGRTDVPSSS</sequence>
<gene>
    <name evidence="3" type="ORF">LTR77_002885</name>
</gene>
<dbReference type="PANTHER" id="PTHR42820">
    <property type="entry name" value="SHORT-CHAIN DEHYDROGENASE REDUCTASE"/>
    <property type="match status" value="1"/>
</dbReference>
<comment type="caution">
    <text evidence="3">The sequence shown here is derived from an EMBL/GenBank/DDBJ whole genome shotgun (WGS) entry which is preliminary data.</text>
</comment>
<dbReference type="PROSITE" id="PS00061">
    <property type="entry name" value="ADH_SHORT"/>
    <property type="match status" value="1"/>
</dbReference>
<dbReference type="GeneID" id="89924232"/>
<dbReference type="EMBL" id="JAVRRT010000004">
    <property type="protein sequence ID" value="KAK5172765.1"/>
    <property type="molecule type" value="Genomic_DNA"/>
</dbReference>
<comment type="similarity">
    <text evidence="2">Belongs to the short-chain dehydrogenases/reductases (SDR) family.</text>
</comment>
<proteinExistence type="inferred from homology"/>
<keyword evidence="4" id="KW-1185">Reference proteome</keyword>
<evidence type="ECO:0000313" key="4">
    <source>
        <dbReference type="Proteomes" id="UP001337655"/>
    </source>
</evidence>
<evidence type="ECO:0000256" key="1">
    <source>
        <dbReference type="ARBA" id="ARBA00022857"/>
    </source>
</evidence>
<accession>A0AAV9PGQ3</accession>
<dbReference type="Gene3D" id="3.40.50.720">
    <property type="entry name" value="NAD(P)-binding Rossmann-like Domain"/>
    <property type="match status" value="1"/>
</dbReference>
<dbReference type="PRINTS" id="PR00080">
    <property type="entry name" value="SDRFAMILY"/>
</dbReference>
<protein>
    <recommendedName>
        <fullName evidence="5">NAD(P)-binding protein</fullName>
    </recommendedName>
</protein>
<dbReference type="RefSeq" id="XP_064661483.1">
    <property type="nucleotide sequence ID" value="XM_064800144.1"/>
</dbReference>
<dbReference type="AlphaFoldDB" id="A0AAV9PGQ3"/>
<dbReference type="PRINTS" id="PR00081">
    <property type="entry name" value="GDHRDH"/>
</dbReference>
<organism evidence="3 4">
    <name type="scientific">Saxophila tyrrhenica</name>
    <dbReference type="NCBI Taxonomy" id="1690608"/>
    <lineage>
        <taxon>Eukaryota</taxon>
        <taxon>Fungi</taxon>
        <taxon>Dikarya</taxon>
        <taxon>Ascomycota</taxon>
        <taxon>Pezizomycotina</taxon>
        <taxon>Dothideomycetes</taxon>
        <taxon>Dothideomycetidae</taxon>
        <taxon>Mycosphaerellales</taxon>
        <taxon>Extremaceae</taxon>
        <taxon>Saxophila</taxon>
    </lineage>
</organism>
<name>A0AAV9PGQ3_9PEZI</name>
<dbReference type="InterPro" id="IPR020904">
    <property type="entry name" value="Sc_DH/Rdtase_CS"/>
</dbReference>
<evidence type="ECO:0000313" key="3">
    <source>
        <dbReference type="EMBL" id="KAK5172765.1"/>
    </source>
</evidence>
<evidence type="ECO:0008006" key="5">
    <source>
        <dbReference type="Google" id="ProtNLM"/>
    </source>
</evidence>
<dbReference type="Pfam" id="PF00106">
    <property type="entry name" value="adh_short"/>
    <property type="match status" value="1"/>
</dbReference>
<dbReference type="SUPFAM" id="SSF51735">
    <property type="entry name" value="NAD(P)-binding Rossmann-fold domains"/>
    <property type="match status" value="1"/>
</dbReference>
<dbReference type="CDD" id="cd05233">
    <property type="entry name" value="SDR_c"/>
    <property type="match status" value="1"/>
</dbReference>
<evidence type="ECO:0000256" key="2">
    <source>
        <dbReference type="RuleBase" id="RU000363"/>
    </source>
</evidence>